<dbReference type="AlphaFoldDB" id="A0A183F854"/>
<name>A0A183F854_HELPZ</name>
<evidence type="ECO:0000313" key="1">
    <source>
        <dbReference type="EMBL" id="VDO24667.1"/>
    </source>
</evidence>
<sequence>MVGNPTRNQIGTGNSDKLLLYKPAVIIAKLAGLVDLNRFDVSAVERQSAEVRFLDKYFSAEDSLKADHIRDIERLKKMHGVVVVNSKCCGLSVVPLSICYRNETVRKRVPMGITIGRVFSVGSMSVKLELDKGTHMIELDNPMRSLDFYSPEPDDVLRLVTT</sequence>
<dbReference type="WBParaSite" id="HPBE_0000234601-mRNA-1">
    <property type="protein sequence ID" value="HPBE_0000234601-mRNA-1"/>
    <property type="gene ID" value="HPBE_0000234601"/>
</dbReference>
<accession>A0A3P7URB6</accession>
<evidence type="ECO:0000313" key="2">
    <source>
        <dbReference type="Proteomes" id="UP000050761"/>
    </source>
</evidence>
<dbReference type="OrthoDB" id="5273213at2759"/>
<reference evidence="3" key="2">
    <citation type="submission" date="2019-09" db="UniProtKB">
        <authorList>
            <consortium name="WormBaseParasite"/>
        </authorList>
    </citation>
    <scope>IDENTIFICATION</scope>
</reference>
<dbReference type="Proteomes" id="UP000050761">
    <property type="component" value="Unassembled WGS sequence"/>
</dbReference>
<dbReference type="EMBL" id="UZAH01003429">
    <property type="protein sequence ID" value="VDO24667.1"/>
    <property type="molecule type" value="Genomic_DNA"/>
</dbReference>
<proteinExistence type="predicted"/>
<gene>
    <name evidence="1" type="ORF">HPBE_LOCUS2346</name>
</gene>
<protein>
    <submittedName>
        <fullName evidence="3">Translation initiation factor IF-2</fullName>
    </submittedName>
</protein>
<reference evidence="1 2" key="1">
    <citation type="submission" date="2018-11" db="EMBL/GenBank/DDBJ databases">
        <authorList>
            <consortium name="Pathogen Informatics"/>
        </authorList>
    </citation>
    <scope>NUCLEOTIDE SEQUENCE [LARGE SCALE GENOMIC DNA]</scope>
</reference>
<keyword evidence="2" id="KW-1185">Reference proteome</keyword>
<evidence type="ECO:0000313" key="3">
    <source>
        <dbReference type="WBParaSite" id="HPBE_0000234601-mRNA-1"/>
    </source>
</evidence>
<organism evidence="2 3">
    <name type="scientific">Heligmosomoides polygyrus</name>
    <name type="common">Parasitic roundworm</name>
    <dbReference type="NCBI Taxonomy" id="6339"/>
    <lineage>
        <taxon>Eukaryota</taxon>
        <taxon>Metazoa</taxon>
        <taxon>Ecdysozoa</taxon>
        <taxon>Nematoda</taxon>
        <taxon>Chromadorea</taxon>
        <taxon>Rhabditida</taxon>
        <taxon>Rhabditina</taxon>
        <taxon>Rhabditomorpha</taxon>
        <taxon>Strongyloidea</taxon>
        <taxon>Heligmosomidae</taxon>
        <taxon>Heligmosomoides</taxon>
    </lineage>
</organism>
<accession>A0A183F854</accession>